<protein>
    <submittedName>
        <fullName evidence="2">Alpha/beta hydrolase</fullName>
    </submittedName>
</protein>
<dbReference type="PRINTS" id="PR00111">
    <property type="entry name" value="ABHYDROLASE"/>
</dbReference>
<feature type="domain" description="AB hydrolase-1" evidence="1">
    <location>
        <begin position="24"/>
        <end position="260"/>
    </location>
</feature>
<dbReference type="RefSeq" id="WP_065145076.1">
    <property type="nucleotide sequence ID" value="NZ_LZLS01000156.1"/>
</dbReference>
<evidence type="ECO:0000313" key="2">
    <source>
        <dbReference type="EMBL" id="OBK24306.1"/>
    </source>
</evidence>
<evidence type="ECO:0000313" key="3">
    <source>
        <dbReference type="Proteomes" id="UP000093928"/>
    </source>
</evidence>
<dbReference type="Gene3D" id="3.40.50.1820">
    <property type="entry name" value="alpha/beta hydrolase"/>
    <property type="match status" value="1"/>
</dbReference>
<dbReference type="InterPro" id="IPR000073">
    <property type="entry name" value="AB_hydrolase_1"/>
</dbReference>
<organism evidence="2 3">
    <name type="scientific">Mycobacterium asiaticum</name>
    <dbReference type="NCBI Taxonomy" id="1790"/>
    <lineage>
        <taxon>Bacteria</taxon>
        <taxon>Bacillati</taxon>
        <taxon>Actinomycetota</taxon>
        <taxon>Actinomycetes</taxon>
        <taxon>Mycobacteriales</taxon>
        <taxon>Mycobacteriaceae</taxon>
        <taxon>Mycobacterium</taxon>
    </lineage>
</organism>
<dbReference type="GO" id="GO:0046464">
    <property type="term" value="P:acylglycerol catabolic process"/>
    <property type="evidence" value="ECO:0007669"/>
    <property type="project" value="TreeGrafter"/>
</dbReference>
<comment type="caution">
    <text evidence="2">The sequence shown here is derived from an EMBL/GenBank/DDBJ whole genome shotgun (WGS) entry which is preliminary data.</text>
</comment>
<dbReference type="Proteomes" id="UP000093928">
    <property type="component" value="Unassembled WGS sequence"/>
</dbReference>
<dbReference type="GO" id="GO:0047372">
    <property type="term" value="F:monoacylglycerol lipase activity"/>
    <property type="evidence" value="ECO:0007669"/>
    <property type="project" value="TreeGrafter"/>
</dbReference>
<evidence type="ECO:0000259" key="1">
    <source>
        <dbReference type="Pfam" id="PF00561"/>
    </source>
</evidence>
<dbReference type="SUPFAM" id="SSF53474">
    <property type="entry name" value="alpha/beta-Hydrolases"/>
    <property type="match status" value="1"/>
</dbReference>
<dbReference type="AlphaFoldDB" id="A0A1A3NQZ3"/>
<dbReference type="Pfam" id="PF00561">
    <property type="entry name" value="Abhydrolase_1"/>
    <property type="match status" value="1"/>
</dbReference>
<keyword evidence="2" id="KW-0378">Hydrolase</keyword>
<reference evidence="2 3" key="1">
    <citation type="submission" date="2016-06" db="EMBL/GenBank/DDBJ databases">
        <authorList>
            <person name="Kjaerup R.B."/>
            <person name="Dalgaard T.S."/>
            <person name="Juul-Madsen H.R."/>
        </authorList>
    </citation>
    <scope>NUCLEOTIDE SEQUENCE [LARGE SCALE GENOMIC DNA]</scope>
    <source>
        <strain evidence="2 3">1165133.8</strain>
    </source>
</reference>
<dbReference type="EMBL" id="LZLS01000156">
    <property type="protein sequence ID" value="OBK24306.1"/>
    <property type="molecule type" value="Genomic_DNA"/>
</dbReference>
<gene>
    <name evidence="2" type="ORF">A5634_02925</name>
</gene>
<dbReference type="PANTHER" id="PTHR43798">
    <property type="entry name" value="MONOACYLGLYCEROL LIPASE"/>
    <property type="match status" value="1"/>
</dbReference>
<name>A0A1A3NQZ3_MYCAS</name>
<proteinExistence type="predicted"/>
<dbReference type="GO" id="GO:0016020">
    <property type="term" value="C:membrane"/>
    <property type="evidence" value="ECO:0007669"/>
    <property type="project" value="TreeGrafter"/>
</dbReference>
<dbReference type="OrthoDB" id="3371334at2"/>
<sequence length="336" mass="36410">MSNLRTIDIHGDRVAYRDEGAGEVLLLIHGMGGSSKNWDAIIPTLSKKYRVIAPDLLGHGQTAKPRGDYSLGAFAVFLRDLLDALGIPRATVVGHSLGGGIAMQFTHQHRDYCERLILISSGGLGDEVSRTLRLVSLPGSSAVLQVVSSKPAIKVRKAISALKSDDRNAMRLSQHWEAHAALSNRENRQAFLRTLRAVVDGRGQAVCALNRLHSNAGRPVMIITGDQDRVIPVEHAYAAHAAMPHSRLHIIPGVSHHPQTEQTDTVASLIDGFIDANDEPTHTTISAAATSLADWSAADSRRSGQRSRAVVQRISRKRARRHLSVVAPAADEYRCG</sequence>
<dbReference type="InterPro" id="IPR050266">
    <property type="entry name" value="AB_hydrolase_sf"/>
</dbReference>
<accession>A0A1A3NQZ3</accession>
<dbReference type="PANTHER" id="PTHR43798:SF5">
    <property type="entry name" value="MONOACYLGLYCEROL LIPASE ABHD6"/>
    <property type="match status" value="1"/>
</dbReference>
<dbReference type="InterPro" id="IPR029058">
    <property type="entry name" value="AB_hydrolase_fold"/>
</dbReference>